<comment type="similarity">
    <text evidence="2 7">Belongs to the DedA family.</text>
</comment>
<name>A0A2T8FB10_9ACTN</name>
<feature type="transmembrane region" description="Helical" evidence="7">
    <location>
        <begin position="12"/>
        <end position="33"/>
    </location>
</feature>
<dbReference type="AlphaFoldDB" id="A0A2T8FB10"/>
<keyword evidence="10" id="KW-1185">Reference proteome</keyword>
<keyword evidence="5 7" id="KW-1133">Transmembrane helix</keyword>
<comment type="caution">
    <text evidence="9">The sequence shown here is derived from an EMBL/GenBank/DDBJ whole genome shotgun (WGS) entry which is preliminary data.</text>
</comment>
<proteinExistence type="inferred from homology"/>
<evidence type="ECO:0000313" key="10">
    <source>
        <dbReference type="Proteomes" id="UP000246018"/>
    </source>
</evidence>
<dbReference type="Pfam" id="PF09335">
    <property type="entry name" value="VTT_dom"/>
    <property type="match status" value="1"/>
</dbReference>
<evidence type="ECO:0000256" key="5">
    <source>
        <dbReference type="ARBA" id="ARBA00022989"/>
    </source>
</evidence>
<evidence type="ECO:0000256" key="7">
    <source>
        <dbReference type="RuleBase" id="RU367016"/>
    </source>
</evidence>
<keyword evidence="4 7" id="KW-0812">Transmembrane</keyword>
<keyword evidence="3 7" id="KW-1003">Cell membrane</keyword>
<evidence type="ECO:0000259" key="8">
    <source>
        <dbReference type="Pfam" id="PF09335"/>
    </source>
</evidence>
<dbReference type="InterPro" id="IPR032816">
    <property type="entry name" value="VTT_dom"/>
</dbReference>
<dbReference type="EMBL" id="QDGZ01000004">
    <property type="protein sequence ID" value="PVG82908.1"/>
    <property type="molecule type" value="Genomic_DNA"/>
</dbReference>
<evidence type="ECO:0000256" key="1">
    <source>
        <dbReference type="ARBA" id="ARBA00004651"/>
    </source>
</evidence>
<protein>
    <submittedName>
        <fullName evidence="9">DedA family protein</fullName>
    </submittedName>
</protein>
<feature type="transmembrane region" description="Helical" evidence="7">
    <location>
        <begin position="53"/>
        <end position="75"/>
    </location>
</feature>
<keyword evidence="6 7" id="KW-0472">Membrane</keyword>
<feature type="transmembrane region" description="Helical" evidence="7">
    <location>
        <begin position="170"/>
        <end position="190"/>
    </location>
</feature>
<accession>A0A2T8FB10</accession>
<dbReference type="GO" id="GO:0005886">
    <property type="term" value="C:plasma membrane"/>
    <property type="evidence" value="ECO:0007669"/>
    <property type="project" value="UniProtKB-SubCell"/>
</dbReference>
<evidence type="ECO:0000256" key="2">
    <source>
        <dbReference type="ARBA" id="ARBA00010792"/>
    </source>
</evidence>
<dbReference type="PANTHER" id="PTHR30353:SF0">
    <property type="entry name" value="TRANSMEMBRANE PROTEIN"/>
    <property type="match status" value="1"/>
</dbReference>
<comment type="subcellular location">
    <subcellularLocation>
        <location evidence="1 7">Cell membrane</location>
        <topology evidence="1 7">Multi-pass membrane protein</topology>
    </subcellularLocation>
</comment>
<feature type="transmembrane region" description="Helical" evidence="7">
    <location>
        <begin position="137"/>
        <end position="158"/>
    </location>
</feature>
<dbReference type="PANTHER" id="PTHR30353">
    <property type="entry name" value="INNER MEMBRANE PROTEIN DEDA-RELATED"/>
    <property type="match status" value="1"/>
</dbReference>
<dbReference type="InterPro" id="IPR032818">
    <property type="entry name" value="DedA-like"/>
</dbReference>
<evidence type="ECO:0000256" key="4">
    <source>
        <dbReference type="ARBA" id="ARBA00022692"/>
    </source>
</evidence>
<organism evidence="9 10">
    <name type="scientific">Nocardioides gansuensis</name>
    <dbReference type="NCBI Taxonomy" id="2138300"/>
    <lineage>
        <taxon>Bacteria</taxon>
        <taxon>Bacillati</taxon>
        <taxon>Actinomycetota</taxon>
        <taxon>Actinomycetes</taxon>
        <taxon>Propionibacteriales</taxon>
        <taxon>Nocardioidaceae</taxon>
        <taxon>Nocardioides</taxon>
    </lineage>
</organism>
<reference evidence="9 10" key="1">
    <citation type="submission" date="2018-04" db="EMBL/GenBank/DDBJ databases">
        <title>Genome of Nocardioides gansuensis WSJ-1.</title>
        <authorList>
            <person name="Wu S."/>
            <person name="Wang G."/>
        </authorList>
    </citation>
    <scope>NUCLEOTIDE SEQUENCE [LARGE SCALE GENOMIC DNA]</scope>
    <source>
        <strain evidence="9 10">WSJ-1</strain>
    </source>
</reference>
<dbReference type="Proteomes" id="UP000246018">
    <property type="component" value="Unassembled WGS sequence"/>
</dbReference>
<evidence type="ECO:0000256" key="6">
    <source>
        <dbReference type="ARBA" id="ARBA00023136"/>
    </source>
</evidence>
<evidence type="ECO:0000313" key="9">
    <source>
        <dbReference type="EMBL" id="PVG82908.1"/>
    </source>
</evidence>
<feature type="domain" description="VTT" evidence="8">
    <location>
        <begin position="33"/>
        <end position="157"/>
    </location>
</feature>
<gene>
    <name evidence="9" type="ORF">DDE18_11210</name>
</gene>
<evidence type="ECO:0000256" key="3">
    <source>
        <dbReference type="ARBA" id="ARBA00022475"/>
    </source>
</evidence>
<sequence>MVESLLHFGPLWVYAAIMLLVLAESALFVGFVLPGEASVLLGGMLASLGRLDLAVLVPLVIAAAVTGDAIGFWVGRRCGPWLLERPLMRRHADRVERLRDFIRRRGGWAILTGRFTALIRAMTPLVAGMSGLGWRTFLVYDVVGGVAWAGGVALLGYAAGQSYTQVADRIGQAGAAVVALLVAGGGIMWWRSRGRAAGIGG</sequence>